<comment type="caution">
    <text evidence="1">The sequence shown here is derived from an EMBL/GenBank/DDBJ whole genome shotgun (WGS) entry which is preliminary data.</text>
</comment>
<feature type="non-terminal residue" evidence="1">
    <location>
        <position position="127"/>
    </location>
</feature>
<organism evidence="1 2">
    <name type="scientific">Pristionchus mayeri</name>
    <dbReference type="NCBI Taxonomy" id="1317129"/>
    <lineage>
        <taxon>Eukaryota</taxon>
        <taxon>Metazoa</taxon>
        <taxon>Ecdysozoa</taxon>
        <taxon>Nematoda</taxon>
        <taxon>Chromadorea</taxon>
        <taxon>Rhabditida</taxon>
        <taxon>Rhabditina</taxon>
        <taxon>Diplogasteromorpha</taxon>
        <taxon>Diplogasteroidea</taxon>
        <taxon>Neodiplogasteridae</taxon>
        <taxon>Pristionchus</taxon>
    </lineage>
</organism>
<gene>
    <name evidence="1" type="ORF">PMAYCL1PPCAC_26987</name>
</gene>
<keyword evidence="2" id="KW-1185">Reference proteome</keyword>
<evidence type="ECO:0000313" key="2">
    <source>
        <dbReference type="Proteomes" id="UP001328107"/>
    </source>
</evidence>
<dbReference type="EMBL" id="BTRK01000006">
    <property type="protein sequence ID" value="GMR56792.1"/>
    <property type="molecule type" value="Genomic_DNA"/>
</dbReference>
<protein>
    <submittedName>
        <fullName evidence="1">Uncharacterized protein</fullName>
    </submittedName>
</protein>
<name>A0AAN5D689_9BILA</name>
<sequence>VSQDSNHFNGEVKKFMQRKNKRPHLKCVFLTKNTAGLELEISLFPSKIAFYDLANLERFKKSMEDDEPTLEVSLTGAEDPIIEQLAEFLSTSINFVHIYDYGSSFSSSDLSLFAELLASSTIKDLTW</sequence>
<reference evidence="2" key="1">
    <citation type="submission" date="2022-10" db="EMBL/GenBank/DDBJ databases">
        <title>Genome assembly of Pristionchus species.</title>
        <authorList>
            <person name="Yoshida K."/>
            <person name="Sommer R.J."/>
        </authorList>
    </citation>
    <scope>NUCLEOTIDE SEQUENCE [LARGE SCALE GENOMIC DNA]</scope>
    <source>
        <strain evidence="2">RS5460</strain>
    </source>
</reference>
<feature type="non-terminal residue" evidence="1">
    <location>
        <position position="1"/>
    </location>
</feature>
<dbReference type="Proteomes" id="UP001328107">
    <property type="component" value="Unassembled WGS sequence"/>
</dbReference>
<proteinExistence type="predicted"/>
<dbReference type="AlphaFoldDB" id="A0AAN5D689"/>
<evidence type="ECO:0000313" key="1">
    <source>
        <dbReference type="EMBL" id="GMR56792.1"/>
    </source>
</evidence>
<accession>A0AAN5D689</accession>